<dbReference type="PaxDb" id="2903-EOD07065"/>
<keyword evidence="3" id="KW-1185">Reference proteome</keyword>
<accession>A0A0D3I730</accession>
<proteinExistence type="predicted"/>
<reference evidence="3" key="1">
    <citation type="journal article" date="2013" name="Nature">
        <title>Pan genome of the phytoplankton Emiliania underpins its global distribution.</title>
        <authorList>
            <person name="Read B.A."/>
            <person name="Kegel J."/>
            <person name="Klute M.J."/>
            <person name="Kuo A."/>
            <person name="Lefebvre S.C."/>
            <person name="Maumus F."/>
            <person name="Mayer C."/>
            <person name="Miller J."/>
            <person name="Monier A."/>
            <person name="Salamov A."/>
            <person name="Young J."/>
            <person name="Aguilar M."/>
            <person name="Claverie J.M."/>
            <person name="Frickenhaus S."/>
            <person name="Gonzalez K."/>
            <person name="Herman E.K."/>
            <person name="Lin Y.C."/>
            <person name="Napier J."/>
            <person name="Ogata H."/>
            <person name="Sarno A.F."/>
            <person name="Shmutz J."/>
            <person name="Schroeder D."/>
            <person name="de Vargas C."/>
            <person name="Verret F."/>
            <person name="von Dassow P."/>
            <person name="Valentin K."/>
            <person name="Van de Peer Y."/>
            <person name="Wheeler G."/>
            <person name="Dacks J.B."/>
            <person name="Delwiche C.F."/>
            <person name="Dyhrman S.T."/>
            <person name="Glockner G."/>
            <person name="John U."/>
            <person name="Richards T."/>
            <person name="Worden A.Z."/>
            <person name="Zhang X."/>
            <person name="Grigoriev I.V."/>
            <person name="Allen A.E."/>
            <person name="Bidle K."/>
            <person name="Borodovsky M."/>
            <person name="Bowler C."/>
            <person name="Brownlee C."/>
            <person name="Cock J.M."/>
            <person name="Elias M."/>
            <person name="Gladyshev V.N."/>
            <person name="Groth M."/>
            <person name="Guda C."/>
            <person name="Hadaegh A."/>
            <person name="Iglesias-Rodriguez M.D."/>
            <person name="Jenkins J."/>
            <person name="Jones B.M."/>
            <person name="Lawson T."/>
            <person name="Leese F."/>
            <person name="Lindquist E."/>
            <person name="Lobanov A."/>
            <person name="Lomsadze A."/>
            <person name="Malik S.B."/>
            <person name="Marsh M.E."/>
            <person name="Mackinder L."/>
            <person name="Mock T."/>
            <person name="Mueller-Roeber B."/>
            <person name="Pagarete A."/>
            <person name="Parker M."/>
            <person name="Probert I."/>
            <person name="Quesneville H."/>
            <person name="Raines C."/>
            <person name="Rensing S.A."/>
            <person name="Riano-Pachon D.M."/>
            <person name="Richier S."/>
            <person name="Rokitta S."/>
            <person name="Shiraiwa Y."/>
            <person name="Soanes D.M."/>
            <person name="van der Giezen M."/>
            <person name="Wahlund T.M."/>
            <person name="Williams B."/>
            <person name="Wilson W."/>
            <person name="Wolfe G."/>
            <person name="Wurch L.L."/>
        </authorList>
    </citation>
    <scope>NUCLEOTIDE SEQUENCE</scope>
</reference>
<sequence length="132" mass="13389">MGWRPCSRPASLSPWRCLRLSTAAPASPPTLARSRWAPPPPPFGSGAAAAAALEAAPYGAGRLVRPPAVLPPPLLPDGDPFGEFQGYLAAAGGGGGVPGAPLYEPCSAAVQSPTSADFLRVTESDFLADVLL</sequence>
<dbReference type="AlphaFoldDB" id="A0A0D3I730"/>
<feature type="compositionally biased region" description="Low complexity" evidence="1">
    <location>
        <begin position="25"/>
        <end position="35"/>
    </location>
</feature>
<reference evidence="2" key="2">
    <citation type="submission" date="2024-10" db="UniProtKB">
        <authorList>
            <consortium name="EnsemblProtists"/>
        </authorList>
    </citation>
    <scope>IDENTIFICATION</scope>
</reference>
<organism evidence="2 3">
    <name type="scientific">Emiliania huxleyi (strain CCMP1516)</name>
    <dbReference type="NCBI Taxonomy" id="280463"/>
    <lineage>
        <taxon>Eukaryota</taxon>
        <taxon>Haptista</taxon>
        <taxon>Haptophyta</taxon>
        <taxon>Prymnesiophyceae</taxon>
        <taxon>Isochrysidales</taxon>
        <taxon>Noelaerhabdaceae</taxon>
        <taxon>Emiliania</taxon>
    </lineage>
</organism>
<dbReference type="Proteomes" id="UP000013827">
    <property type="component" value="Unassembled WGS sequence"/>
</dbReference>
<dbReference type="EnsemblProtists" id="EOD07065">
    <property type="protein sequence ID" value="EOD07065"/>
    <property type="gene ID" value="EMIHUDRAFT_448463"/>
</dbReference>
<feature type="region of interest" description="Disordered" evidence="1">
    <location>
        <begin position="25"/>
        <end position="46"/>
    </location>
</feature>
<evidence type="ECO:0000313" key="2">
    <source>
        <dbReference type="EnsemblProtists" id="EOD07065"/>
    </source>
</evidence>
<name>A0A0D3I730_EMIH1</name>
<evidence type="ECO:0000313" key="3">
    <source>
        <dbReference type="Proteomes" id="UP000013827"/>
    </source>
</evidence>
<evidence type="ECO:0000256" key="1">
    <source>
        <dbReference type="SAM" id="MobiDB-lite"/>
    </source>
</evidence>
<protein>
    <submittedName>
        <fullName evidence="2">Uncharacterized protein</fullName>
    </submittedName>
</protein>